<evidence type="ECO:0000259" key="7">
    <source>
        <dbReference type="Pfam" id="PF12696"/>
    </source>
</evidence>
<keyword evidence="4" id="KW-0812">Transmembrane</keyword>
<dbReference type="CDD" id="cd01127">
    <property type="entry name" value="TrwB_TraG_TraD_VirD4"/>
    <property type="match status" value="1"/>
</dbReference>
<feature type="domain" description="TraD/TraG TraM recognition site" evidence="7">
    <location>
        <begin position="492"/>
        <end position="620"/>
    </location>
</feature>
<dbReference type="Pfam" id="PF02534">
    <property type="entry name" value="T4SS-DNA_transf"/>
    <property type="match status" value="1"/>
</dbReference>
<dbReference type="InterPro" id="IPR003688">
    <property type="entry name" value="TraG/VirD4"/>
</dbReference>
<dbReference type="EMBL" id="LNYU01000081">
    <property type="protein sequence ID" value="KTD56739.1"/>
    <property type="molecule type" value="Genomic_DNA"/>
</dbReference>
<dbReference type="NCBIfam" id="TIGR03743">
    <property type="entry name" value="SXT_TraD"/>
    <property type="match status" value="1"/>
</dbReference>
<dbReference type="PANTHER" id="PTHR37937">
    <property type="entry name" value="CONJUGATIVE TRANSFER: DNA TRANSPORT"/>
    <property type="match status" value="1"/>
</dbReference>
<dbReference type="InterPro" id="IPR032689">
    <property type="entry name" value="TraG-D_C"/>
</dbReference>
<keyword evidence="6" id="KW-0472">Membrane</keyword>
<accession>A0A0W0YJJ8</accession>
<dbReference type="Gene3D" id="3.40.50.300">
    <property type="entry name" value="P-loop containing nucleotide triphosphate hydrolases"/>
    <property type="match status" value="2"/>
</dbReference>
<dbReference type="InterPro" id="IPR022458">
    <property type="entry name" value="Conjugative_coupling_TraG/TraD"/>
</dbReference>
<comment type="subcellular location">
    <subcellularLocation>
        <location evidence="1">Cell membrane</location>
        <topology evidence="1">Multi-pass membrane protein</topology>
    </subcellularLocation>
</comment>
<reference evidence="8 9" key="1">
    <citation type="submission" date="2015-11" db="EMBL/GenBank/DDBJ databases">
        <title>Genomic analysis of 38 Legionella species identifies large and diverse effector repertoires.</title>
        <authorList>
            <person name="Burstein D."/>
            <person name="Amaro F."/>
            <person name="Zusman T."/>
            <person name="Lifshitz Z."/>
            <person name="Cohen O."/>
            <person name="Gilbert J.A."/>
            <person name="Pupko T."/>
            <person name="Shuman H.A."/>
            <person name="Segal G."/>
        </authorList>
    </citation>
    <scope>NUCLEOTIDE SEQUENCE [LARGE SCALE GENOMIC DNA]</scope>
    <source>
        <strain evidence="8 9">SC-63-C7</strain>
    </source>
</reference>
<keyword evidence="3" id="KW-1003">Cell membrane</keyword>
<proteinExistence type="inferred from homology"/>
<gene>
    <name evidence="8" type="ORF">Lsan_2899</name>
</gene>
<dbReference type="SUPFAM" id="SSF52540">
    <property type="entry name" value="P-loop containing nucleoside triphosphate hydrolases"/>
    <property type="match status" value="1"/>
</dbReference>
<organism evidence="8 9">
    <name type="scientific">Legionella santicrucis</name>
    <dbReference type="NCBI Taxonomy" id="45074"/>
    <lineage>
        <taxon>Bacteria</taxon>
        <taxon>Pseudomonadati</taxon>
        <taxon>Pseudomonadota</taxon>
        <taxon>Gammaproteobacteria</taxon>
        <taxon>Legionellales</taxon>
        <taxon>Legionellaceae</taxon>
        <taxon>Legionella</taxon>
    </lineage>
</organism>
<dbReference type="RefSeq" id="WP_058514864.1">
    <property type="nucleotide sequence ID" value="NZ_CAAAIH010000044.1"/>
</dbReference>
<dbReference type="InterPro" id="IPR022503">
    <property type="entry name" value="Conj_coupling_TraG/TraD_PFGI-1"/>
</dbReference>
<dbReference type="NCBIfam" id="TIGR03754">
    <property type="entry name" value="conj_TOL_TraD"/>
    <property type="match status" value="1"/>
</dbReference>
<comment type="caution">
    <text evidence="8">The sequence shown here is derived from an EMBL/GenBank/DDBJ whole genome shotgun (WGS) entry which is preliminary data.</text>
</comment>
<dbReference type="InterPro" id="IPR051539">
    <property type="entry name" value="T4SS-coupling_protein"/>
</dbReference>
<keyword evidence="5" id="KW-1133">Transmembrane helix</keyword>
<dbReference type="Proteomes" id="UP000054703">
    <property type="component" value="Unassembled WGS sequence"/>
</dbReference>
<evidence type="ECO:0000256" key="6">
    <source>
        <dbReference type="ARBA" id="ARBA00023136"/>
    </source>
</evidence>
<name>A0A0W0YJJ8_9GAMM</name>
<dbReference type="InterPro" id="IPR027417">
    <property type="entry name" value="P-loop_NTPase"/>
</dbReference>
<dbReference type="PANTHER" id="PTHR37937:SF1">
    <property type="entry name" value="CONJUGATIVE TRANSFER: DNA TRANSPORT"/>
    <property type="match status" value="1"/>
</dbReference>
<evidence type="ECO:0000256" key="1">
    <source>
        <dbReference type="ARBA" id="ARBA00004651"/>
    </source>
</evidence>
<dbReference type="GO" id="GO:0005886">
    <property type="term" value="C:plasma membrane"/>
    <property type="evidence" value="ECO:0007669"/>
    <property type="project" value="UniProtKB-SubCell"/>
</dbReference>
<dbReference type="STRING" id="45074.Lsan_2899"/>
<dbReference type="PATRIC" id="fig|45074.5.peg.3113"/>
<protein>
    <submittedName>
        <fullName evidence="8">Conjugative coupling factor TraD</fullName>
    </submittedName>
</protein>
<sequence length="663" mass="74484">MQYPVENLLREPTEIYSCLTCFALATLAIYTPNLFLLTQNMGYCGGISLLCLGSFRGWQAVRIKRFHRRLIRMPYYALSTVEIPLSQKWLFIGKGFRWLPQHTQRLHQIKQIHNESFMQRGKTYQAAREYCKKHESNLLSHLLNSPYRLNPFKPDLPVGGSLYLHGLGEKDKPIYIPQEVRVGHTFVVGTTRVGKTRLASILINQDIRNGDAVIVVDPKGDLELVRDMYSACAAAKRLDDFRVVHLGFPELSAHYNPLKNYDQISEVATRITDAIAAEGEGKQFAAFAWKYVNIVAICLEEMQQPITYQTIAFYISRLDQLLMTYADATMPLHYPDYHNQVEKMLAEHDCRMDKHGKVPPPMDRTQAVIKYLKSHISKTITSGNVESLHDQIIIDLYDAAIMDKTYYDKITASVGPVLSEINKSNASGIFSSHKNPHEIELMDAIKHKKVIYIGLDSLTNPNIAQAVGKAFLSDLVSTAGKIYKESNAHYRLNLHCDELSEIIQDSFVKILNKAGGAGFQVTAYAQTKQDMEVALGNKAKAEVTEGNFNTLIMLRVKNEETANLLVKSLAQVGVVGHTQVSMVNDTPHGEDGVYFNTTNEDRVQTTAVSMIDVNDIISLPKGQAFILVNGGELYKVRIPLPINDGLAPKDIKNAIRVINQLEI</sequence>
<evidence type="ECO:0000313" key="8">
    <source>
        <dbReference type="EMBL" id="KTD56739.1"/>
    </source>
</evidence>
<evidence type="ECO:0000256" key="5">
    <source>
        <dbReference type="ARBA" id="ARBA00022989"/>
    </source>
</evidence>
<comment type="similarity">
    <text evidence="2">Belongs to the VirD4/TraG family.</text>
</comment>
<evidence type="ECO:0000256" key="4">
    <source>
        <dbReference type="ARBA" id="ARBA00022692"/>
    </source>
</evidence>
<dbReference type="AlphaFoldDB" id="A0A0W0YJJ8"/>
<evidence type="ECO:0000256" key="3">
    <source>
        <dbReference type="ARBA" id="ARBA00022475"/>
    </source>
</evidence>
<dbReference type="Pfam" id="PF12696">
    <property type="entry name" value="TraG-D_C"/>
    <property type="match status" value="1"/>
</dbReference>
<evidence type="ECO:0000256" key="2">
    <source>
        <dbReference type="ARBA" id="ARBA00008806"/>
    </source>
</evidence>
<evidence type="ECO:0000313" key="9">
    <source>
        <dbReference type="Proteomes" id="UP000054703"/>
    </source>
</evidence>
<keyword evidence="9" id="KW-1185">Reference proteome</keyword>